<organism evidence="2 3">
    <name type="scientific">Umbelopsis vinacea</name>
    <dbReference type="NCBI Taxonomy" id="44442"/>
    <lineage>
        <taxon>Eukaryota</taxon>
        <taxon>Fungi</taxon>
        <taxon>Fungi incertae sedis</taxon>
        <taxon>Mucoromycota</taxon>
        <taxon>Mucoromycotina</taxon>
        <taxon>Umbelopsidomycetes</taxon>
        <taxon>Umbelopsidales</taxon>
        <taxon>Umbelopsidaceae</taxon>
        <taxon>Umbelopsis</taxon>
    </lineage>
</organism>
<comment type="caution">
    <text evidence="2">The sequence shown here is derived from an EMBL/GenBank/DDBJ whole genome shotgun (WGS) entry which is preliminary data.</text>
</comment>
<reference evidence="2" key="1">
    <citation type="submission" date="2020-12" db="EMBL/GenBank/DDBJ databases">
        <title>Metabolic potential, ecology and presence of endohyphal bacteria is reflected in genomic diversity of Mucoromycotina.</title>
        <authorList>
            <person name="Muszewska A."/>
            <person name="Okrasinska A."/>
            <person name="Steczkiewicz K."/>
            <person name="Drgas O."/>
            <person name="Orlowska M."/>
            <person name="Perlinska-Lenart U."/>
            <person name="Aleksandrzak-Piekarczyk T."/>
            <person name="Szatraj K."/>
            <person name="Zielenkiewicz U."/>
            <person name="Pilsyk S."/>
            <person name="Malc E."/>
            <person name="Mieczkowski P."/>
            <person name="Kruszewska J.S."/>
            <person name="Biernat P."/>
            <person name="Pawlowska J."/>
        </authorList>
    </citation>
    <scope>NUCLEOTIDE SEQUENCE</scope>
    <source>
        <strain evidence="2">WA0000051536</strain>
    </source>
</reference>
<dbReference type="EMBL" id="JAEPRA010000012">
    <property type="protein sequence ID" value="KAG2177519.1"/>
    <property type="molecule type" value="Genomic_DNA"/>
</dbReference>
<protein>
    <submittedName>
        <fullName evidence="2">Uncharacterized protein</fullName>
    </submittedName>
</protein>
<gene>
    <name evidence="2" type="ORF">INT44_008030</name>
</gene>
<dbReference type="AlphaFoldDB" id="A0A8H7UFL2"/>
<name>A0A8H7UFL2_9FUNG</name>
<proteinExistence type="predicted"/>
<sequence length="68" mass="7639">MGTTSEAEIESAPEYAQNPAISLANKKRKTPQPKNRETPTVMARRHRNQGAEDPTDMARRHLQPKSVL</sequence>
<evidence type="ECO:0000313" key="2">
    <source>
        <dbReference type="EMBL" id="KAG2177519.1"/>
    </source>
</evidence>
<accession>A0A8H7UFL2</accession>
<dbReference type="Proteomes" id="UP000612746">
    <property type="component" value="Unassembled WGS sequence"/>
</dbReference>
<evidence type="ECO:0000256" key="1">
    <source>
        <dbReference type="SAM" id="MobiDB-lite"/>
    </source>
</evidence>
<keyword evidence="3" id="KW-1185">Reference proteome</keyword>
<evidence type="ECO:0000313" key="3">
    <source>
        <dbReference type="Proteomes" id="UP000612746"/>
    </source>
</evidence>
<feature type="region of interest" description="Disordered" evidence="1">
    <location>
        <begin position="1"/>
        <end position="68"/>
    </location>
</feature>